<keyword evidence="8" id="KW-0966">Cell projection</keyword>
<dbReference type="PANTHER" id="PTHR42792:SF1">
    <property type="entry name" value="FLAGELLAR HOOK-ASSOCIATED PROTEIN 3"/>
    <property type="match status" value="1"/>
</dbReference>
<feature type="domain" description="Flagellin C-terminal" evidence="7">
    <location>
        <begin position="328"/>
        <end position="399"/>
    </location>
</feature>
<comment type="caution">
    <text evidence="8">The sequence shown here is derived from an EMBL/GenBank/DDBJ whole genome shotgun (WGS) entry which is preliminary data.</text>
</comment>
<evidence type="ECO:0000256" key="2">
    <source>
        <dbReference type="ARBA" id="ARBA00004613"/>
    </source>
</evidence>
<keyword evidence="8" id="KW-0969">Cilium</keyword>
<accession>A0ABV2AZR2</accession>
<dbReference type="InterPro" id="IPR046358">
    <property type="entry name" value="Flagellin_C"/>
</dbReference>
<evidence type="ECO:0000256" key="3">
    <source>
        <dbReference type="ARBA" id="ARBA00005709"/>
    </source>
</evidence>
<evidence type="ECO:0000313" key="8">
    <source>
        <dbReference type="EMBL" id="MES1928628.1"/>
    </source>
</evidence>
<evidence type="ECO:0000256" key="4">
    <source>
        <dbReference type="ARBA" id="ARBA00022525"/>
    </source>
</evidence>
<keyword evidence="9" id="KW-1185">Reference proteome</keyword>
<reference evidence="8 9" key="1">
    <citation type="submission" date="2013-03" db="EMBL/GenBank/DDBJ databases">
        <title>Salinisphaera dokdonensis CL-ES53 Genome Sequencing.</title>
        <authorList>
            <person name="Li C."/>
            <person name="Lai Q."/>
            <person name="Shao Z."/>
        </authorList>
    </citation>
    <scope>NUCLEOTIDE SEQUENCE [LARGE SCALE GENOMIC DNA]</scope>
    <source>
        <strain evidence="8 9">CL-ES53</strain>
    </source>
</reference>
<evidence type="ECO:0000259" key="7">
    <source>
        <dbReference type="Pfam" id="PF00700"/>
    </source>
</evidence>
<evidence type="ECO:0000313" key="9">
    <source>
        <dbReference type="Proteomes" id="UP001460888"/>
    </source>
</evidence>
<dbReference type="NCBIfam" id="TIGR02550">
    <property type="entry name" value="flagell_flgL"/>
    <property type="match status" value="1"/>
</dbReference>
<comment type="subcellular location">
    <subcellularLocation>
        <location evidence="1">Bacterial flagellum</location>
    </subcellularLocation>
    <subcellularLocation>
        <location evidence="2">Secreted</location>
    </subcellularLocation>
</comment>
<dbReference type="RefSeq" id="WP_353109814.1">
    <property type="nucleotide sequence ID" value="NZ_APND01000001.1"/>
</dbReference>
<comment type="similarity">
    <text evidence="3">Belongs to the bacterial flagellin family.</text>
</comment>
<gene>
    <name evidence="8" type="primary">flgL</name>
    <name evidence="8" type="ORF">SADO_05195</name>
</gene>
<dbReference type="InterPro" id="IPR013384">
    <property type="entry name" value="Flagell_FlgL"/>
</dbReference>
<dbReference type="Gene3D" id="1.20.1330.10">
    <property type="entry name" value="f41 fragment of flagellin, N-terminal domain"/>
    <property type="match status" value="1"/>
</dbReference>
<dbReference type="InterPro" id="IPR001492">
    <property type="entry name" value="Flagellin"/>
</dbReference>
<proteinExistence type="inferred from homology"/>
<feature type="domain" description="Flagellin N-terminal" evidence="6">
    <location>
        <begin position="4"/>
        <end position="138"/>
    </location>
</feature>
<keyword evidence="8" id="KW-0282">Flagellum</keyword>
<evidence type="ECO:0000256" key="1">
    <source>
        <dbReference type="ARBA" id="ARBA00004365"/>
    </source>
</evidence>
<evidence type="ECO:0000256" key="5">
    <source>
        <dbReference type="ARBA" id="ARBA00023143"/>
    </source>
</evidence>
<organism evidence="8 9">
    <name type="scientific">Salinisphaera dokdonensis CL-ES53</name>
    <dbReference type="NCBI Taxonomy" id="1304272"/>
    <lineage>
        <taxon>Bacteria</taxon>
        <taxon>Pseudomonadati</taxon>
        <taxon>Pseudomonadota</taxon>
        <taxon>Gammaproteobacteria</taxon>
        <taxon>Salinisphaerales</taxon>
        <taxon>Salinisphaeraceae</taxon>
        <taxon>Salinisphaera</taxon>
    </lineage>
</organism>
<dbReference type="SUPFAM" id="SSF64518">
    <property type="entry name" value="Phase 1 flagellin"/>
    <property type="match status" value="1"/>
</dbReference>
<keyword evidence="4" id="KW-0964">Secreted</keyword>
<dbReference type="InterPro" id="IPR001029">
    <property type="entry name" value="Flagellin_N"/>
</dbReference>
<keyword evidence="5" id="KW-0975">Bacterial flagellum</keyword>
<dbReference type="Pfam" id="PF00700">
    <property type="entry name" value="Flagellin_C"/>
    <property type="match status" value="1"/>
</dbReference>
<dbReference type="PANTHER" id="PTHR42792">
    <property type="entry name" value="FLAGELLIN"/>
    <property type="match status" value="1"/>
</dbReference>
<dbReference type="Proteomes" id="UP001460888">
    <property type="component" value="Unassembled WGS sequence"/>
</dbReference>
<dbReference type="Pfam" id="PF00669">
    <property type="entry name" value="Flagellin_N"/>
    <property type="match status" value="1"/>
</dbReference>
<name>A0ABV2AZR2_9GAMM</name>
<evidence type="ECO:0000259" key="6">
    <source>
        <dbReference type="Pfam" id="PF00669"/>
    </source>
</evidence>
<protein>
    <submittedName>
        <fullName evidence="8">Flagellar hook-associated protein FlgL</fullName>
    </submittedName>
</protein>
<dbReference type="EMBL" id="APND01000001">
    <property type="protein sequence ID" value="MES1928628.1"/>
    <property type="molecule type" value="Genomic_DNA"/>
</dbReference>
<sequence>MRLSTNSIYSMSMRSILNQQSKVADVGQQLATGKKIVTPADDPRAAAQALVVSQASAVNDQFTASRSAARNSLSAEEAELNQVTSALQAATPLLVQAGNGTLSDADRNSIATQLEGVYAQLLGSANAQDGNGRYLFSGFDGDTQPFVEEAGGVIYKGDQGRQELQVDASRFMAVNDTGTAVFASVTDSAQYVGTADAGNAGTGVFTSLNVANASAPDHGDNFEVRFTENGGQTTYTVSNATTGDTVVAEQPFVEGEAIALGESMQVSLKGVPADGDNFVFARGRAEDNNVLDTIAGVIDGLRQGTETPARDAALKNTLNSAHRKLSNSLDNVLTVRASLGSRMNELDTLDTVGENRSLNYETTRSQLEDLDYVSAISEYSLAQVALQFSQQTFTDIQKLSMFDIV</sequence>